<feature type="non-terminal residue" evidence="1">
    <location>
        <position position="1"/>
    </location>
</feature>
<accession>A0A0F9IN03</accession>
<protein>
    <submittedName>
        <fullName evidence="1">Uncharacterized protein</fullName>
    </submittedName>
</protein>
<dbReference type="AlphaFoldDB" id="A0A0F9IN03"/>
<gene>
    <name evidence="1" type="ORF">LCGC14_1923060</name>
</gene>
<evidence type="ECO:0000313" key="1">
    <source>
        <dbReference type="EMBL" id="KKL88607.1"/>
    </source>
</evidence>
<dbReference type="EMBL" id="LAZR01020516">
    <property type="protein sequence ID" value="KKL88607.1"/>
    <property type="molecule type" value="Genomic_DNA"/>
</dbReference>
<organism evidence="1">
    <name type="scientific">marine sediment metagenome</name>
    <dbReference type="NCBI Taxonomy" id="412755"/>
    <lineage>
        <taxon>unclassified sequences</taxon>
        <taxon>metagenomes</taxon>
        <taxon>ecological metagenomes</taxon>
    </lineage>
</organism>
<comment type="caution">
    <text evidence="1">The sequence shown here is derived from an EMBL/GenBank/DDBJ whole genome shotgun (WGS) entry which is preliminary data.</text>
</comment>
<sequence length="103" mass="11776">QGNYALKLERKLNRYRVPIITMGHLHVHAVERIPYLEVTRTGKPYQISCLAMFLPGYMDQPIDTGNDQAVYSGYAKAKGMNPTAFGARPIYIDPTNKRFWTEV</sequence>
<name>A0A0F9IN03_9ZZZZ</name>
<proteinExistence type="predicted"/>
<reference evidence="1" key="1">
    <citation type="journal article" date="2015" name="Nature">
        <title>Complex archaea that bridge the gap between prokaryotes and eukaryotes.</title>
        <authorList>
            <person name="Spang A."/>
            <person name="Saw J.H."/>
            <person name="Jorgensen S.L."/>
            <person name="Zaremba-Niedzwiedzka K."/>
            <person name="Martijn J."/>
            <person name="Lind A.E."/>
            <person name="van Eijk R."/>
            <person name="Schleper C."/>
            <person name="Guy L."/>
            <person name="Ettema T.J."/>
        </authorList>
    </citation>
    <scope>NUCLEOTIDE SEQUENCE</scope>
</reference>